<dbReference type="KEGG" id="ral:Rumal_2553"/>
<evidence type="ECO:0000256" key="1">
    <source>
        <dbReference type="SAM" id="Phobius"/>
    </source>
</evidence>
<proteinExistence type="predicted"/>
<protein>
    <recommendedName>
        <fullName evidence="4">DUF5673 domain-containing protein</fullName>
    </recommendedName>
</protein>
<evidence type="ECO:0000313" key="2">
    <source>
        <dbReference type="EMBL" id="ADU23028.1"/>
    </source>
</evidence>
<organism evidence="2 3">
    <name type="scientific">Ruminococcus albus (strain ATCC 27210 / DSM 20455 / JCM 14654 / NCDO 2250 / 7)</name>
    <dbReference type="NCBI Taxonomy" id="697329"/>
    <lineage>
        <taxon>Bacteria</taxon>
        <taxon>Bacillati</taxon>
        <taxon>Bacillota</taxon>
        <taxon>Clostridia</taxon>
        <taxon>Eubacteriales</taxon>
        <taxon>Oscillospiraceae</taxon>
        <taxon>Ruminococcus</taxon>
    </lineage>
</organism>
<name>E6UFN9_RUMA7</name>
<feature type="transmembrane region" description="Helical" evidence="1">
    <location>
        <begin position="83"/>
        <end position="105"/>
    </location>
</feature>
<gene>
    <name evidence="2" type="ordered locus">Rumal_2553</name>
</gene>
<keyword evidence="1" id="KW-1133">Transmembrane helix</keyword>
<evidence type="ECO:0000313" key="3">
    <source>
        <dbReference type="Proteomes" id="UP000006919"/>
    </source>
</evidence>
<keyword evidence="1" id="KW-0812">Transmembrane</keyword>
<dbReference type="RefSeq" id="WP_013499157.1">
    <property type="nucleotide sequence ID" value="NC_014833.1"/>
</dbReference>
<sequence>MKILIYIMPLLLIVFLICITVDISKRSKGMKEAEKAGGVSFRHKYPEFVKALWMSILGILLLVTGVFMGLYRRDVAEWTLKNIEMISSCGTLMGFYVIVLIHWLVVYFKYNEFRLCNDCFYLGGQKYDRKKYSYSLEDDNVIFSAKRGQDLKITVPEDKRKEVLGILEQYYTKVV</sequence>
<dbReference type="AlphaFoldDB" id="E6UFN9"/>
<dbReference type="Proteomes" id="UP000006919">
    <property type="component" value="Chromosome"/>
</dbReference>
<evidence type="ECO:0008006" key="4">
    <source>
        <dbReference type="Google" id="ProtNLM"/>
    </source>
</evidence>
<dbReference type="STRING" id="697329.Rumal_2553"/>
<feature type="transmembrane region" description="Helical" evidence="1">
    <location>
        <begin position="51"/>
        <end position="71"/>
    </location>
</feature>
<dbReference type="HOGENOM" id="CLU_1531440_0_0_9"/>
<feature type="transmembrane region" description="Helical" evidence="1">
    <location>
        <begin position="6"/>
        <end position="23"/>
    </location>
</feature>
<keyword evidence="1" id="KW-0472">Membrane</keyword>
<reference evidence="2 3" key="1">
    <citation type="journal article" date="2011" name="J. Bacteriol.">
        <title>Complete genome of the cellulolytic ruminal bacterium Ruminococcus albus 7.</title>
        <authorList>
            <person name="Suen G."/>
            <person name="Stevenson D.M."/>
            <person name="Bruce D.C."/>
            <person name="Chertkov O."/>
            <person name="Copeland A."/>
            <person name="Cheng J.F."/>
            <person name="Detter C."/>
            <person name="Detter J.C."/>
            <person name="Goodwin L.A."/>
            <person name="Han C.S."/>
            <person name="Hauser L.J."/>
            <person name="Ivanova N.N."/>
            <person name="Kyrpides N.C."/>
            <person name="Land M.L."/>
            <person name="Lapidus A."/>
            <person name="Lucas S."/>
            <person name="Ovchinnikova G."/>
            <person name="Pitluck S."/>
            <person name="Tapia R."/>
            <person name="Woyke T."/>
            <person name="Boyum J."/>
            <person name="Mead D."/>
            <person name="Weimer P.J."/>
        </authorList>
    </citation>
    <scope>NUCLEOTIDE SEQUENCE [LARGE SCALE GENOMIC DNA]</scope>
    <source>
        <strain evidence="3">ATCC 27210 / DSM 20455 / JCM 14654 / NCDO 2250 / 7</strain>
    </source>
</reference>
<dbReference type="EMBL" id="CP002403">
    <property type="protein sequence ID" value="ADU23028.1"/>
    <property type="molecule type" value="Genomic_DNA"/>
</dbReference>
<accession>E6UFN9</accession>